<feature type="transmembrane region" description="Helical" evidence="1">
    <location>
        <begin position="269"/>
        <end position="286"/>
    </location>
</feature>
<feature type="transmembrane region" description="Helical" evidence="1">
    <location>
        <begin position="108"/>
        <end position="129"/>
    </location>
</feature>
<protein>
    <submittedName>
        <fullName evidence="2">Dolichyl-phosphate-mannose--protein mannosyltransferase</fullName>
    </submittedName>
</protein>
<dbReference type="GO" id="GO:0016757">
    <property type="term" value="F:glycosyltransferase activity"/>
    <property type="evidence" value="ECO:0007669"/>
    <property type="project" value="UniProtKB-KW"/>
</dbReference>
<evidence type="ECO:0000313" key="3">
    <source>
        <dbReference type="Proteomes" id="UP000298429"/>
    </source>
</evidence>
<name>A0A5F2B021_9LEPT</name>
<evidence type="ECO:0000313" key="2">
    <source>
        <dbReference type="EMBL" id="TGL97493.1"/>
    </source>
</evidence>
<reference evidence="2 3" key="1">
    <citation type="journal article" date="2019" name="PLoS Negl. Trop. Dis.">
        <title>Revisiting the worldwide diversity of Leptospira species in the environment.</title>
        <authorList>
            <person name="Vincent A.T."/>
            <person name="Schiettekatte O."/>
            <person name="Bourhy P."/>
            <person name="Veyrier F.J."/>
            <person name="Picardeau M."/>
        </authorList>
    </citation>
    <scope>NUCLEOTIDE SEQUENCE [LARGE SCALE GENOMIC DNA]</scope>
    <source>
        <strain evidence="2 3">201702444</strain>
    </source>
</reference>
<feature type="transmembrane region" description="Helical" evidence="1">
    <location>
        <begin position="328"/>
        <end position="347"/>
    </location>
</feature>
<keyword evidence="2" id="KW-0808">Transferase</keyword>
<sequence>MKPEYSGIVFYFFVFSFLFAPSLAFQHFGERKNLILLLVSIFPAFVGYVWILVGTRSFPKRFRRRCSDLWNRVVSEDRDNRFPGDFLESPFVRKQVLRFSSPFNKFNILNIPFRFWIGFGILIRVILLFSDPVLSEDVYRFLWDGLLLTQELSPFSFLPKEFSWIDAPLELRPIYLELLIDMNSLKFYSVYPPILQFLFWISAIGMLFWKNVQIGILIWKCFLLLSEFGVLLFLLSIFKKRNIPFVYSLIYWMNPLVLLEIGGNAHPESILLFFLIGTAEFAVRWMESDRVADFLKFGFFFLCGILTKITPLILVPFFLFVFWKRKKFFVLVSCSAGIALCAFGLFLGGEGILKQEADGLGVFFQLFEFNGSSYYVLREFLRAIGENFYAAGKLCGAITLVAISIFSFQKRDTTGLKASFTAIETIYLIFLLFSTTVHPWYILPLLLASIFSGNVYPIVWSFLIFVSYSTYSSVPYRDSPIWLCFEYGVLFLFLHIDYKSRSLQNE</sequence>
<dbReference type="OrthoDB" id="346168at2"/>
<organism evidence="2 3">
    <name type="scientific">Leptospira barantonii</name>
    <dbReference type="NCBI Taxonomy" id="2023184"/>
    <lineage>
        <taxon>Bacteria</taxon>
        <taxon>Pseudomonadati</taxon>
        <taxon>Spirochaetota</taxon>
        <taxon>Spirochaetia</taxon>
        <taxon>Leptospirales</taxon>
        <taxon>Leptospiraceae</taxon>
        <taxon>Leptospira</taxon>
    </lineage>
</organism>
<feature type="transmembrane region" description="Helical" evidence="1">
    <location>
        <begin position="190"/>
        <end position="209"/>
    </location>
</feature>
<comment type="caution">
    <text evidence="2">The sequence shown here is derived from an EMBL/GenBank/DDBJ whole genome shotgun (WGS) entry which is preliminary data.</text>
</comment>
<feature type="transmembrane region" description="Helical" evidence="1">
    <location>
        <begin position="480"/>
        <end position="498"/>
    </location>
</feature>
<dbReference type="AlphaFoldDB" id="A0A5F2B021"/>
<keyword evidence="2" id="KW-0328">Glycosyltransferase</keyword>
<feature type="transmembrane region" description="Helical" evidence="1">
    <location>
        <begin position="216"/>
        <end position="238"/>
    </location>
</feature>
<proteinExistence type="predicted"/>
<dbReference type="EMBL" id="RQGN01000081">
    <property type="protein sequence ID" value="TGL97493.1"/>
    <property type="molecule type" value="Genomic_DNA"/>
</dbReference>
<feature type="transmembrane region" description="Helical" evidence="1">
    <location>
        <begin position="34"/>
        <end position="55"/>
    </location>
</feature>
<evidence type="ECO:0000256" key="1">
    <source>
        <dbReference type="SAM" id="Phobius"/>
    </source>
</evidence>
<keyword evidence="1" id="KW-0812">Transmembrane</keyword>
<dbReference type="Proteomes" id="UP000298429">
    <property type="component" value="Unassembled WGS sequence"/>
</dbReference>
<accession>A0A5F2B021</accession>
<dbReference type="Pfam" id="PF26314">
    <property type="entry name" value="MptA_B_family"/>
    <property type="match status" value="1"/>
</dbReference>
<feature type="transmembrane region" description="Helical" evidence="1">
    <location>
        <begin position="359"/>
        <end position="377"/>
    </location>
</feature>
<feature type="transmembrane region" description="Helical" evidence="1">
    <location>
        <begin position="389"/>
        <end position="408"/>
    </location>
</feature>
<feature type="transmembrane region" description="Helical" evidence="1">
    <location>
        <begin position="298"/>
        <end position="321"/>
    </location>
</feature>
<feature type="transmembrane region" description="Helical" evidence="1">
    <location>
        <begin position="414"/>
        <end position="433"/>
    </location>
</feature>
<gene>
    <name evidence="2" type="ORF">EHQ76_14480</name>
</gene>
<keyword evidence="1" id="KW-0472">Membrane</keyword>
<feature type="transmembrane region" description="Helical" evidence="1">
    <location>
        <begin position="244"/>
        <end position="262"/>
    </location>
</feature>
<feature type="transmembrane region" description="Helical" evidence="1">
    <location>
        <begin position="445"/>
        <end position="468"/>
    </location>
</feature>
<keyword evidence="1" id="KW-1133">Transmembrane helix</keyword>